<dbReference type="Pfam" id="PF13975">
    <property type="entry name" value="gag-asp_proteas"/>
    <property type="match status" value="1"/>
</dbReference>
<dbReference type="CDD" id="cd05483">
    <property type="entry name" value="retropepsin_like_bacteria"/>
    <property type="match status" value="1"/>
</dbReference>
<reference evidence="2 3" key="1">
    <citation type="submission" date="2018-08" db="EMBL/GenBank/DDBJ databases">
        <title>A genome reference for cultivated species of the human gut microbiota.</title>
        <authorList>
            <person name="Zou Y."/>
            <person name="Xue W."/>
            <person name="Luo G."/>
        </authorList>
    </citation>
    <scope>NUCLEOTIDE SEQUENCE [LARGE SCALE GENOMIC DNA]</scope>
    <source>
        <strain evidence="2 3">AF39-6AC</strain>
    </source>
</reference>
<dbReference type="InterPro" id="IPR034122">
    <property type="entry name" value="Retropepsin-like_bacterial"/>
</dbReference>
<accession>A0A415HIG6</accession>
<keyword evidence="1" id="KW-0732">Signal</keyword>
<comment type="caution">
    <text evidence="2">The sequence shown here is derived from an EMBL/GenBank/DDBJ whole genome shotgun (WGS) entry which is preliminary data.</text>
</comment>
<feature type="chain" id="PRO_5019221234" description="Aspartyl protease" evidence="1">
    <location>
        <begin position="25"/>
        <end position="310"/>
    </location>
</feature>
<dbReference type="SUPFAM" id="SSF50630">
    <property type="entry name" value="Acid proteases"/>
    <property type="match status" value="1"/>
</dbReference>
<evidence type="ECO:0000313" key="2">
    <source>
        <dbReference type="EMBL" id="RHK92717.1"/>
    </source>
</evidence>
<sequence>MQRKLSLKLFLVLCLFFISVNAQNQELKNSFDRINSLFRSYNISSMDKDWRTIYKNVKMTYKHPNIIISFDTRIAPGYSPLPTTKLGKNSITTPLKSTTFRLNYNQVQIFNTTDGIEIMECGEKSLEGLWTILTKDDILSKKIYNEFCHFQSLVNNSNFMGSLGTNNMPTSGNNANKYTRKVIKLYRQASNVYTIPCKVNGLALNFIFDTGASSVSISKSEAIFMLKNGYLSVNDILGNQQFQTASGDIQVGTKIIIKKIEIGGLTLRNVEASVVHNENAPLLLGQSALSKLGKIEIDYNNSTLTIINEK</sequence>
<evidence type="ECO:0000313" key="3">
    <source>
        <dbReference type="Proteomes" id="UP000284417"/>
    </source>
</evidence>
<feature type="signal peptide" evidence="1">
    <location>
        <begin position="1"/>
        <end position="24"/>
    </location>
</feature>
<protein>
    <recommendedName>
        <fullName evidence="4">Aspartyl protease</fullName>
    </recommendedName>
</protein>
<gene>
    <name evidence="2" type="ORF">DW042_17315</name>
</gene>
<dbReference type="InterPro" id="IPR021109">
    <property type="entry name" value="Peptidase_aspartic_dom_sf"/>
</dbReference>
<dbReference type="Proteomes" id="UP000284417">
    <property type="component" value="Unassembled WGS sequence"/>
</dbReference>
<dbReference type="AlphaFoldDB" id="A0A415HIG6"/>
<dbReference type="EMBL" id="QROC01000025">
    <property type="protein sequence ID" value="RHK92717.1"/>
    <property type="molecule type" value="Genomic_DNA"/>
</dbReference>
<proteinExistence type="predicted"/>
<organism evidence="2 3">
    <name type="scientific">Bacteroides xylanisolvens</name>
    <dbReference type="NCBI Taxonomy" id="371601"/>
    <lineage>
        <taxon>Bacteria</taxon>
        <taxon>Pseudomonadati</taxon>
        <taxon>Bacteroidota</taxon>
        <taxon>Bacteroidia</taxon>
        <taxon>Bacteroidales</taxon>
        <taxon>Bacteroidaceae</taxon>
        <taxon>Bacteroides</taxon>
    </lineage>
</organism>
<name>A0A415HIG6_9BACE</name>
<evidence type="ECO:0008006" key="4">
    <source>
        <dbReference type="Google" id="ProtNLM"/>
    </source>
</evidence>
<evidence type="ECO:0000256" key="1">
    <source>
        <dbReference type="SAM" id="SignalP"/>
    </source>
</evidence>
<dbReference type="Gene3D" id="2.40.70.10">
    <property type="entry name" value="Acid Proteases"/>
    <property type="match status" value="1"/>
</dbReference>